<comment type="caution">
    <text evidence="2">The sequence shown here is derived from an EMBL/GenBank/DDBJ whole genome shotgun (WGS) entry which is preliminary data.</text>
</comment>
<dbReference type="NCBIfam" id="NF000930">
    <property type="entry name" value="PRK00092.2-2"/>
    <property type="match status" value="1"/>
</dbReference>
<reference evidence="2 3" key="1">
    <citation type="submission" date="2017-07" db="EMBL/GenBank/DDBJ databases">
        <authorList>
            <person name="Sun Z.S."/>
            <person name="Albrecht U."/>
            <person name="Echele G."/>
            <person name="Lee C.C."/>
        </authorList>
    </citation>
    <scope>NUCLEOTIDE SEQUENCE [LARGE SCALE GENOMIC DNA]</scope>
    <source>
        <strain evidence="2 3">P16-029</strain>
    </source>
</reference>
<protein>
    <recommendedName>
        <fullName evidence="1">Ribosome maturation factor RimP</fullName>
    </recommendedName>
</protein>
<dbReference type="GO" id="GO:0005829">
    <property type="term" value="C:cytosol"/>
    <property type="evidence" value="ECO:0007669"/>
    <property type="project" value="TreeGrafter"/>
</dbReference>
<dbReference type="EMBL" id="NOWI01000002">
    <property type="protein sequence ID" value="RFT46416.1"/>
    <property type="molecule type" value="Genomic_DNA"/>
</dbReference>
<dbReference type="HAMAP" id="MF_01077">
    <property type="entry name" value="RimP"/>
    <property type="match status" value="1"/>
</dbReference>
<dbReference type="InterPro" id="IPR035956">
    <property type="entry name" value="RimP_N_sf"/>
</dbReference>
<keyword evidence="1" id="KW-0690">Ribosome biogenesis</keyword>
<dbReference type="RefSeq" id="WP_065674222.1">
    <property type="nucleotide sequence ID" value="NZ_AP024308.1"/>
</dbReference>
<dbReference type="InterPro" id="IPR028989">
    <property type="entry name" value="RimP_N"/>
</dbReference>
<dbReference type="OrthoDB" id="9805006at2"/>
<dbReference type="GO" id="GO:0006412">
    <property type="term" value="P:translation"/>
    <property type="evidence" value="ECO:0007669"/>
    <property type="project" value="TreeGrafter"/>
</dbReference>
<comment type="similarity">
    <text evidence="1">Belongs to the RimP family.</text>
</comment>
<accession>A0A1B9VQ44</accession>
<sequence>MNAERLTSLLEPVVSQLGLELDRVEAVPAGRRRLVRVTVDGDGPDGHGPSLDEISEATAEISRCLDDADAMGESPYTLEVSSRGVSTPLTQPRHYRRNVGRLVRFTLNPAEGQKSGETFDGRIIAATEEKVTLEVEAENSKPHKPLYTTREVQLADVAKAIVQVELNRRDAQASEEEN</sequence>
<comment type="subcellular location">
    <subcellularLocation>
        <location evidence="1">Cytoplasm</location>
    </subcellularLocation>
</comment>
<keyword evidence="1" id="KW-0963">Cytoplasm</keyword>
<dbReference type="eggNOG" id="COG0779">
    <property type="taxonomic scope" value="Bacteria"/>
</dbReference>
<dbReference type="CDD" id="cd01734">
    <property type="entry name" value="YlxS_C"/>
    <property type="match status" value="1"/>
</dbReference>
<proteinExistence type="inferred from homology"/>
<dbReference type="PANTHER" id="PTHR33867:SF1">
    <property type="entry name" value="RIBOSOME MATURATION FACTOR RIMP"/>
    <property type="match status" value="1"/>
</dbReference>
<dbReference type="AlphaFoldDB" id="A0A1B9VQ44"/>
<name>A0A1B9VQ44_9ACTN</name>
<organism evidence="2 3">
    <name type="scientific">Cutibacterium avidum</name>
    <dbReference type="NCBI Taxonomy" id="33010"/>
    <lineage>
        <taxon>Bacteria</taxon>
        <taxon>Bacillati</taxon>
        <taxon>Actinomycetota</taxon>
        <taxon>Actinomycetes</taxon>
        <taxon>Propionibacteriales</taxon>
        <taxon>Propionibacteriaceae</taxon>
        <taxon>Cutibacterium</taxon>
    </lineage>
</organism>
<comment type="function">
    <text evidence="1">Required for maturation of 30S ribosomal subunits.</text>
</comment>
<dbReference type="Pfam" id="PF17384">
    <property type="entry name" value="DUF150_C"/>
    <property type="match status" value="1"/>
</dbReference>
<dbReference type="Gene3D" id="3.30.300.70">
    <property type="entry name" value="RimP-like superfamily, N-terminal"/>
    <property type="match status" value="1"/>
</dbReference>
<evidence type="ECO:0000313" key="2">
    <source>
        <dbReference type="EMBL" id="RFT46416.1"/>
    </source>
</evidence>
<dbReference type="GO" id="GO:0000028">
    <property type="term" value="P:ribosomal small subunit assembly"/>
    <property type="evidence" value="ECO:0007669"/>
    <property type="project" value="TreeGrafter"/>
</dbReference>
<evidence type="ECO:0000256" key="1">
    <source>
        <dbReference type="HAMAP-Rule" id="MF_01077"/>
    </source>
</evidence>
<dbReference type="InterPro" id="IPR003728">
    <property type="entry name" value="Ribosome_maturation_RimP"/>
</dbReference>
<dbReference type="InterPro" id="IPR028998">
    <property type="entry name" value="RimP_C"/>
</dbReference>
<evidence type="ECO:0000313" key="3">
    <source>
        <dbReference type="Proteomes" id="UP000259211"/>
    </source>
</evidence>
<dbReference type="PANTHER" id="PTHR33867">
    <property type="entry name" value="RIBOSOME MATURATION FACTOR RIMP"/>
    <property type="match status" value="1"/>
</dbReference>
<gene>
    <name evidence="1" type="primary">rimP</name>
    <name evidence="2" type="ORF">CHT91_02360</name>
</gene>
<dbReference type="Pfam" id="PF02576">
    <property type="entry name" value="RimP_N"/>
    <property type="match status" value="1"/>
</dbReference>
<dbReference type="STRING" id="33010.BFS79_11810"/>
<dbReference type="SUPFAM" id="SSF75420">
    <property type="entry name" value="YhbC-like, N-terminal domain"/>
    <property type="match status" value="1"/>
</dbReference>
<dbReference type="Proteomes" id="UP000259211">
    <property type="component" value="Unassembled WGS sequence"/>
</dbReference>